<dbReference type="Proteomes" id="UP001652640">
    <property type="component" value="Unplaced"/>
</dbReference>
<dbReference type="Gene3D" id="2.40.128.20">
    <property type="match status" value="1"/>
</dbReference>
<dbReference type="GO" id="GO:0036094">
    <property type="term" value="F:small molecule binding"/>
    <property type="evidence" value="ECO:0007669"/>
    <property type="project" value="InterPro"/>
</dbReference>
<dbReference type="InterPro" id="IPR012674">
    <property type="entry name" value="Calycin"/>
</dbReference>
<evidence type="ECO:0000313" key="5">
    <source>
        <dbReference type="RefSeq" id="XP_020727944.2"/>
    </source>
</evidence>
<organism evidence="4 5">
    <name type="scientific">Odocoileus virginianus</name>
    <name type="common">White-tailed deer</name>
    <dbReference type="NCBI Taxonomy" id="9874"/>
    <lineage>
        <taxon>Eukaryota</taxon>
        <taxon>Metazoa</taxon>
        <taxon>Chordata</taxon>
        <taxon>Craniata</taxon>
        <taxon>Vertebrata</taxon>
        <taxon>Euteleostomi</taxon>
        <taxon>Mammalia</taxon>
        <taxon>Eutheria</taxon>
        <taxon>Laurasiatheria</taxon>
        <taxon>Artiodactyla</taxon>
        <taxon>Ruminantia</taxon>
        <taxon>Pecora</taxon>
        <taxon>Cervidae</taxon>
        <taxon>Odocoileinae</taxon>
        <taxon>Odocoileus</taxon>
    </lineage>
</organism>
<dbReference type="AlphaFoldDB" id="A0A6J0VW84"/>
<dbReference type="Pfam" id="PF00061">
    <property type="entry name" value="Lipocalin"/>
    <property type="match status" value="1"/>
</dbReference>
<evidence type="ECO:0000313" key="4">
    <source>
        <dbReference type="Proteomes" id="UP001652640"/>
    </source>
</evidence>
<evidence type="ECO:0000259" key="3">
    <source>
        <dbReference type="Pfam" id="PF00061"/>
    </source>
</evidence>
<dbReference type="KEGG" id="ovr:110123989"/>
<dbReference type="OrthoDB" id="9630146at2759"/>
<accession>A0A6J0VW84</accession>
<dbReference type="RefSeq" id="XP_020727944.2">
    <property type="nucleotide sequence ID" value="XM_020872285.2"/>
</dbReference>
<dbReference type="InterPro" id="IPR000566">
    <property type="entry name" value="Lipocln_cytosolic_FA-bd_dom"/>
</dbReference>
<dbReference type="PANTHER" id="PTHR11430">
    <property type="entry name" value="LIPOCALIN"/>
    <property type="match status" value="1"/>
</dbReference>
<gene>
    <name evidence="5" type="primary">LOC110123989</name>
</gene>
<dbReference type="PANTHER" id="PTHR11430:SF65">
    <property type="entry name" value="ODORANT-BINDING PROTEIN 1A-RELATED"/>
    <property type="match status" value="1"/>
</dbReference>
<name>A0A6J0VW84_ODOVR</name>
<reference evidence="5" key="1">
    <citation type="submission" date="2025-08" db="UniProtKB">
        <authorList>
            <consortium name="RefSeq"/>
        </authorList>
    </citation>
    <scope>IDENTIFICATION</scope>
    <source>
        <tissue evidence="5">Tongue muscle</tissue>
    </source>
</reference>
<dbReference type="GeneID" id="110123989"/>
<evidence type="ECO:0000256" key="1">
    <source>
        <dbReference type="ARBA" id="ARBA00006889"/>
    </source>
</evidence>
<dbReference type="InParanoid" id="A0A6J0VW84"/>
<comment type="similarity">
    <text evidence="1">Belongs to the calycin superfamily. Lipocalin family.</text>
</comment>
<dbReference type="GO" id="GO:0005549">
    <property type="term" value="F:odorant binding"/>
    <property type="evidence" value="ECO:0007669"/>
    <property type="project" value="TreeGrafter"/>
</dbReference>
<dbReference type="SUPFAM" id="SSF50814">
    <property type="entry name" value="Lipocalins"/>
    <property type="match status" value="1"/>
</dbReference>
<feature type="domain" description="Lipocalin/cytosolic fatty-acid binding" evidence="3">
    <location>
        <begin position="9"/>
        <end position="99"/>
    </location>
</feature>
<sequence length="122" mass="14139">MLECVLFLRHNGKWEHKHVTGIKQDDGAYAADYEGKNVFEVAYVSKNFLVTHNINVDEHGKKTVMTGIFVKPNIEEEGLQKFKELTEEKGIDEKNMNFIESEKVTETRHVLVSMESRPTTRR</sequence>
<dbReference type="InterPro" id="IPR002345">
    <property type="entry name" value="Lipocalin"/>
</dbReference>
<keyword evidence="2" id="KW-0813">Transport</keyword>
<proteinExistence type="inferred from homology"/>
<evidence type="ECO:0000256" key="2">
    <source>
        <dbReference type="ARBA" id="ARBA00022448"/>
    </source>
</evidence>
<keyword evidence="4" id="KW-1185">Reference proteome</keyword>
<dbReference type="GO" id="GO:0005615">
    <property type="term" value="C:extracellular space"/>
    <property type="evidence" value="ECO:0007669"/>
    <property type="project" value="TreeGrafter"/>
</dbReference>
<protein>
    <submittedName>
        <fullName evidence="5">Odorant-binding protein-like isoform X1</fullName>
    </submittedName>
</protein>